<feature type="region of interest" description="Disordered" evidence="3">
    <location>
        <begin position="147"/>
        <end position="170"/>
    </location>
</feature>
<organism evidence="5 6">
    <name type="scientific">Hyphomonas jannaschiana VP2</name>
    <dbReference type="NCBI Taxonomy" id="1280952"/>
    <lineage>
        <taxon>Bacteria</taxon>
        <taxon>Pseudomonadati</taxon>
        <taxon>Pseudomonadota</taxon>
        <taxon>Alphaproteobacteria</taxon>
        <taxon>Hyphomonadales</taxon>
        <taxon>Hyphomonadaceae</taxon>
        <taxon>Hyphomonas</taxon>
    </lineage>
</organism>
<proteinExistence type="inferred from homology"/>
<evidence type="ECO:0000256" key="1">
    <source>
        <dbReference type="ARBA" id="ARBA00009766"/>
    </source>
</evidence>
<dbReference type="GO" id="GO:0009289">
    <property type="term" value="C:pilus"/>
    <property type="evidence" value="ECO:0007669"/>
    <property type="project" value="InterPro"/>
</dbReference>
<dbReference type="AlphaFoldDB" id="A0A059FLM0"/>
<dbReference type="Pfam" id="PF07012">
    <property type="entry name" value="Curlin_rpt"/>
    <property type="match status" value="1"/>
</dbReference>
<accession>A0A059FLM0</accession>
<protein>
    <submittedName>
        <fullName evidence="5">Minor curlin protein CsgB</fullName>
    </submittedName>
</protein>
<dbReference type="eggNOG" id="ENOG5032X2E">
    <property type="taxonomic scope" value="Bacteria"/>
</dbReference>
<dbReference type="InterPro" id="IPR009742">
    <property type="entry name" value="Curlin_rpt"/>
</dbReference>
<evidence type="ECO:0000256" key="2">
    <source>
        <dbReference type="ARBA" id="ARBA00022729"/>
    </source>
</evidence>
<dbReference type="PATRIC" id="fig|1280952.3.peg.521"/>
<feature type="chain" id="PRO_5001572571" evidence="4">
    <location>
        <begin position="26"/>
        <end position="170"/>
    </location>
</feature>
<dbReference type="Proteomes" id="UP000024816">
    <property type="component" value="Unassembled WGS sequence"/>
</dbReference>
<sequence>MIRSRKMMLASLALAVFTIPLAAYADRGRGYPRQFPGDRLREQSVVAPAAAFNRVSVVQQGSGNGAGVLQTGSGNTASILQFGRGNTGVITQEGSGNTACLIQAGRNLNGSIQQVGENQSSGLLQNRWGSEVVPVQLCSADTTRRDLKDYATPNPRADVRTRARPMAQRQ</sequence>
<name>A0A059FLM0_9PROT</name>
<evidence type="ECO:0000313" key="5">
    <source>
        <dbReference type="EMBL" id="KCZ91388.1"/>
    </source>
</evidence>
<gene>
    <name evidence="5" type="ORF">HJA_02580</name>
</gene>
<reference evidence="5 6" key="1">
    <citation type="journal article" date="2014" name="Antonie Van Leeuwenhoek">
        <title>Hyphomonas beringensis sp. nov. and Hyphomonas chukchiensis sp. nov., isolated from surface seawater of the Bering Sea and Chukchi Sea.</title>
        <authorList>
            <person name="Li C."/>
            <person name="Lai Q."/>
            <person name="Li G."/>
            <person name="Dong C."/>
            <person name="Wang J."/>
            <person name="Liao Y."/>
            <person name="Shao Z."/>
        </authorList>
    </citation>
    <scope>NUCLEOTIDE SEQUENCE [LARGE SCALE GENOMIC DNA]</scope>
    <source>
        <strain evidence="5 6">VP2</strain>
    </source>
</reference>
<dbReference type="STRING" id="1280952.HJA_02580"/>
<dbReference type="EMBL" id="ARYJ01000001">
    <property type="protein sequence ID" value="KCZ91388.1"/>
    <property type="molecule type" value="Genomic_DNA"/>
</dbReference>
<comment type="caution">
    <text evidence="5">The sequence shown here is derived from an EMBL/GenBank/DDBJ whole genome shotgun (WGS) entry which is preliminary data.</text>
</comment>
<evidence type="ECO:0000256" key="3">
    <source>
        <dbReference type="SAM" id="MobiDB-lite"/>
    </source>
</evidence>
<dbReference type="RefSeq" id="WP_051597272.1">
    <property type="nucleotide sequence ID" value="NZ_ARYJ01000001.1"/>
</dbReference>
<comment type="similarity">
    <text evidence="1">Belongs to the CsgA/CsgB family.</text>
</comment>
<feature type="signal peptide" evidence="4">
    <location>
        <begin position="1"/>
        <end position="25"/>
    </location>
</feature>
<evidence type="ECO:0000256" key="4">
    <source>
        <dbReference type="SAM" id="SignalP"/>
    </source>
</evidence>
<dbReference type="OrthoDB" id="7907227at2"/>
<dbReference type="GO" id="GO:0007155">
    <property type="term" value="P:cell adhesion"/>
    <property type="evidence" value="ECO:0007669"/>
    <property type="project" value="InterPro"/>
</dbReference>
<evidence type="ECO:0000313" key="6">
    <source>
        <dbReference type="Proteomes" id="UP000024816"/>
    </source>
</evidence>
<keyword evidence="6" id="KW-1185">Reference proteome</keyword>
<keyword evidence="2 4" id="KW-0732">Signal</keyword>